<dbReference type="EMBL" id="QGKX02001290">
    <property type="protein sequence ID" value="KAF3539518.1"/>
    <property type="molecule type" value="Genomic_DNA"/>
</dbReference>
<accession>A0A8S9QLI5</accession>
<organism evidence="1 2">
    <name type="scientific">Brassica cretica</name>
    <name type="common">Mustard</name>
    <dbReference type="NCBI Taxonomy" id="69181"/>
    <lineage>
        <taxon>Eukaryota</taxon>
        <taxon>Viridiplantae</taxon>
        <taxon>Streptophyta</taxon>
        <taxon>Embryophyta</taxon>
        <taxon>Tracheophyta</taxon>
        <taxon>Spermatophyta</taxon>
        <taxon>Magnoliopsida</taxon>
        <taxon>eudicotyledons</taxon>
        <taxon>Gunneridae</taxon>
        <taxon>Pentapetalae</taxon>
        <taxon>rosids</taxon>
        <taxon>malvids</taxon>
        <taxon>Brassicales</taxon>
        <taxon>Brassicaceae</taxon>
        <taxon>Brassiceae</taxon>
        <taxon>Brassica</taxon>
    </lineage>
</organism>
<reference evidence="1" key="1">
    <citation type="submission" date="2019-12" db="EMBL/GenBank/DDBJ databases">
        <title>Genome sequencing and annotation of Brassica cretica.</title>
        <authorList>
            <person name="Studholme D.J."/>
            <person name="Sarris P."/>
        </authorList>
    </citation>
    <scope>NUCLEOTIDE SEQUENCE</scope>
    <source>
        <strain evidence="1">PFS-109/04</strain>
        <tissue evidence="1">Leaf</tissue>
    </source>
</reference>
<gene>
    <name evidence="1" type="ORF">F2Q69_00021670</name>
</gene>
<name>A0A8S9QLI5_BRACR</name>
<evidence type="ECO:0000313" key="2">
    <source>
        <dbReference type="Proteomes" id="UP000712600"/>
    </source>
</evidence>
<dbReference type="Proteomes" id="UP000712600">
    <property type="component" value="Unassembled WGS sequence"/>
</dbReference>
<dbReference type="AlphaFoldDB" id="A0A8S9QLI5"/>
<sequence length="135" mass="15339">MTLSLDLPDQKREAAQLRNWSYQNDVTTTYNKKVRTGTFQQGDWVLRRAEKTTEKLTPGWEGPYNSSRCGEQAPTGCKIGKDRREIIILKGAYELDQVSRDLRSWPTLAKSGTNTVACPQEQNGLRRIGIPRVPM</sequence>
<comment type="caution">
    <text evidence="1">The sequence shown here is derived from an EMBL/GenBank/DDBJ whole genome shotgun (WGS) entry which is preliminary data.</text>
</comment>
<proteinExistence type="predicted"/>
<protein>
    <submittedName>
        <fullName evidence="1">Uncharacterized protein</fullName>
    </submittedName>
</protein>
<evidence type="ECO:0000313" key="1">
    <source>
        <dbReference type="EMBL" id="KAF3539518.1"/>
    </source>
</evidence>